<keyword evidence="9" id="KW-0378">Hydrolase</keyword>
<proteinExistence type="inferred from homology"/>
<accession>A0A2H0WYD6</accession>
<dbReference type="GO" id="GO:0071555">
    <property type="term" value="P:cell wall organization"/>
    <property type="evidence" value="ECO:0007669"/>
    <property type="project" value="UniProtKB-KW"/>
</dbReference>
<keyword evidence="18" id="KW-0812">Transmembrane</keyword>
<evidence type="ECO:0000256" key="12">
    <source>
        <dbReference type="ARBA" id="ARBA00023136"/>
    </source>
</evidence>
<evidence type="ECO:0000256" key="3">
    <source>
        <dbReference type="ARBA" id="ARBA00007739"/>
    </source>
</evidence>
<evidence type="ECO:0000256" key="8">
    <source>
        <dbReference type="ARBA" id="ARBA00022679"/>
    </source>
</evidence>
<dbReference type="GO" id="GO:0008955">
    <property type="term" value="F:peptidoglycan glycosyltransferase activity"/>
    <property type="evidence" value="ECO:0007669"/>
    <property type="project" value="UniProtKB-EC"/>
</dbReference>
<evidence type="ECO:0000256" key="17">
    <source>
        <dbReference type="SAM" id="MobiDB-lite"/>
    </source>
</evidence>
<keyword evidence="4" id="KW-1003">Cell membrane</keyword>
<protein>
    <submittedName>
        <fullName evidence="21">Penicillin-binding protein</fullName>
    </submittedName>
</protein>
<dbReference type="Proteomes" id="UP000229574">
    <property type="component" value="Unassembled WGS sequence"/>
</dbReference>
<dbReference type="SUPFAM" id="SSF56601">
    <property type="entry name" value="beta-lactamase/transpeptidase-like"/>
    <property type="match status" value="1"/>
</dbReference>
<dbReference type="InterPro" id="IPR001460">
    <property type="entry name" value="PCN-bd_Tpept"/>
</dbReference>
<dbReference type="Gene3D" id="3.40.710.10">
    <property type="entry name" value="DD-peptidase/beta-lactamase superfamily"/>
    <property type="match status" value="1"/>
</dbReference>
<dbReference type="EMBL" id="PEYY01000130">
    <property type="protein sequence ID" value="PIS17662.1"/>
    <property type="molecule type" value="Genomic_DNA"/>
</dbReference>
<keyword evidence="13" id="KW-0511">Multifunctional enzyme</keyword>
<dbReference type="InterPro" id="IPR012338">
    <property type="entry name" value="Beta-lactam/transpept-like"/>
</dbReference>
<dbReference type="GO" id="GO:0009002">
    <property type="term" value="F:serine-type D-Ala-D-Ala carboxypeptidase activity"/>
    <property type="evidence" value="ECO:0007669"/>
    <property type="project" value="UniProtKB-EC"/>
</dbReference>
<dbReference type="GO" id="GO:0030288">
    <property type="term" value="C:outer membrane-bounded periplasmic space"/>
    <property type="evidence" value="ECO:0007669"/>
    <property type="project" value="TreeGrafter"/>
</dbReference>
<dbReference type="SUPFAM" id="SSF53955">
    <property type="entry name" value="Lysozyme-like"/>
    <property type="match status" value="1"/>
</dbReference>
<feature type="domain" description="Penicillin-binding protein transpeptidase" evidence="19">
    <location>
        <begin position="345"/>
        <end position="608"/>
    </location>
</feature>
<dbReference type="InterPro" id="IPR050396">
    <property type="entry name" value="Glycosyltr_51/Transpeptidase"/>
</dbReference>
<evidence type="ECO:0000256" key="2">
    <source>
        <dbReference type="ARBA" id="ARBA00007090"/>
    </source>
</evidence>
<evidence type="ECO:0000256" key="7">
    <source>
        <dbReference type="ARBA" id="ARBA00022676"/>
    </source>
</evidence>
<name>A0A2H0WYD6_9BACT</name>
<feature type="transmembrane region" description="Helical" evidence="18">
    <location>
        <begin position="32"/>
        <end position="55"/>
    </location>
</feature>
<keyword evidence="8" id="KW-0808">Transferase</keyword>
<dbReference type="GO" id="GO:0008658">
    <property type="term" value="F:penicillin binding"/>
    <property type="evidence" value="ECO:0007669"/>
    <property type="project" value="InterPro"/>
</dbReference>
<comment type="similarity">
    <text evidence="3">In the N-terminal section; belongs to the glycosyltransferase 51 family.</text>
</comment>
<organism evidence="21 22">
    <name type="scientific">Candidatus Collierbacteria bacterium CG09_land_8_20_14_0_10_46_12</name>
    <dbReference type="NCBI Taxonomy" id="1974533"/>
    <lineage>
        <taxon>Bacteria</taxon>
        <taxon>Candidatus Collieribacteriota</taxon>
    </lineage>
</organism>
<dbReference type="InterPro" id="IPR001264">
    <property type="entry name" value="Glyco_trans_51"/>
</dbReference>
<evidence type="ECO:0000256" key="18">
    <source>
        <dbReference type="SAM" id="Phobius"/>
    </source>
</evidence>
<dbReference type="FunFam" id="1.10.3810.10:FF:000001">
    <property type="entry name" value="Penicillin-binding protein 1A"/>
    <property type="match status" value="1"/>
</dbReference>
<evidence type="ECO:0000256" key="9">
    <source>
        <dbReference type="ARBA" id="ARBA00022801"/>
    </source>
</evidence>
<evidence type="ECO:0000256" key="6">
    <source>
        <dbReference type="ARBA" id="ARBA00022670"/>
    </source>
</evidence>
<evidence type="ECO:0000259" key="20">
    <source>
        <dbReference type="Pfam" id="PF00912"/>
    </source>
</evidence>
<evidence type="ECO:0000256" key="11">
    <source>
        <dbReference type="ARBA" id="ARBA00022984"/>
    </source>
</evidence>
<evidence type="ECO:0000256" key="10">
    <source>
        <dbReference type="ARBA" id="ARBA00022960"/>
    </source>
</evidence>
<evidence type="ECO:0000256" key="14">
    <source>
        <dbReference type="ARBA" id="ARBA00023316"/>
    </source>
</evidence>
<keyword evidence="10" id="KW-0133">Cell shape</keyword>
<keyword evidence="18" id="KW-1133">Transmembrane helix</keyword>
<gene>
    <name evidence="21" type="ORF">COT54_03475</name>
</gene>
<evidence type="ECO:0000256" key="5">
    <source>
        <dbReference type="ARBA" id="ARBA00022645"/>
    </source>
</evidence>
<dbReference type="AlphaFoldDB" id="A0A2H0WYD6"/>
<dbReference type="Pfam" id="PF00905">
    <property type="entry name" value="Transpeptidase"/>
    <property type="match status" value="1"/>
</dbReference>
<feature type="compositionally biased region" description="Pro residues" evidence="17">
    <location>
        <begin position="845"/>
        <end position="856"/>
    </location>
</feature>
<dbReference type="InterPro" id="IPR036950">
    <property type="entry name" value="PBP_transglycosylase"/>
</dbReference>
<evidence type="ECO:0000256" key="13">
    <source>
        <dbReference type="ARBA" id="ARBA00023268"/>
    </source>
</evidence>
<dbReference type="GO" id="GO:0008360">
    <property type="term" value="P:regulation of cell shape"/>
    <property type="evidence" value="ECO:0007669"/>
    <property type="project" value="UniProtKB-KW"/>
</dbReference>
<dbReference type="PANTHER" id="PTHR32282">
    <property type="entry name" value="BINDING PROTEIN TRANSPEPTIDASE, PUTATIVE-RELATED"/>
    <property type="match status" value="1"/>
</dbReference>
<evidence type="ECO:0000256" key="15">
    <source>
        <dbReference type="ARBA" id="ARBA00034000"/>
    </source>
</evidence>
<keyword evidence="7" id="KW-0328">Glycosyltransferase</keyword>
<feature type="domain" description="Glycosyl transferase family 51" evidence="20">
    <location>
        <begin position="83"/>
        <end position="255"/>
    </location>
</feature>
<sequence>MQDWARTWKQRKYGRTSSFGKRHWDKPTIIKYLGLTVLFGTLASIFILLIMVAWVSKSLPDPNKIVRREGFSTKITDRDDGTLYELYQDYNRIPIKLADVPKELQQATIAIEDKEFYIHQGFSVSGYLRGFLRLFTMGRAQGGSTLTQQLVKNVLLSSDRTLTRKLKELILSMQIEKKFSKDEILQMYLNEAPYGGTAIGIGAASERYFGVDPKDLTLIQSAILAGMPQAPSRYSPYGSDKQAYVARATAVLRRMREDGDISKDQEESLLVELPKVEFRQQSAALKAPHFVFYVKDQLVDLLGEALVEEGGYTVTTTLDSELQDYAQTTVKEEIDKLESVHVTNGAVMVMNPENGEILAMVGSKDYFAPDYDGQVNVTLAMRQPGSAIKPVTYATAFAKGYSPASMLLDVPTKFPGGKEGEFYEPKNYDGKFRGPVQLRFALGSSLNVPAVKLLSLVGLKDMLTTAYDMGFDSLAPTAANMSRFGLSVTLGGGEVRLFDLVHAYSAFANGGEKVEPVSILKVTKDGKTLYEAKQAQKQRVLSEEVAFLINHVLYDNNARLLTFGANSYLNMNGKAIAVKTGTTNDKRDNWTIGWSTKAVVGVWVGNNDNSSMKEVASGVTGASPIWRKIILKTWEKYKGDDFVVPPGVEARQVDTVSGYPEHDGYPARADYFVKGTVPLEPDPIHTKVKVCKADQSKLATDVDIAQGEYDEKEYYVLKQESNVWESDIRSWIDGQGDDKYKIPTEYCQSNTDTVIGFEKPGNMEKLTNNTLEVRLKITTSKDIDWTKLYYDGKTETFNSDKVLSTTITLGSGDKVYELRGVVHLKDGSEKDTTVKVGLNVDPNASPSPTPTPTATP</sequence>
<evidence type="ECO:0000256" key="1">
    <source>
        <dbReference type="ARBA" id="ARBA00004236"/>
    </source>
</evidence>
<feature type="region of interest" description="Disordered" evidence="17">
    <location>
        <begin position="831"/>
        <end position="856"/>
    </location>
</feature>
<reference evidence="22" key="1">
    <citation type="submission" date="2017-09" db="EMBL/GenBank/DDBJ databases">
        <title>Depth-based differentiation of microbial function through sediment-hosted aquifers and enrichment of novel symbionts in the deep terrestrial subsurface.</title>
        <authorList>
            <person name="Probst A.J."/>
            <person name="Ladd B."/>
            <person name="Jarett J.K."/>
            <person name="Geller-Mcgrath D.E."/>
            <person name="Sieber C.M.K."/>
            <person name="Emerson J.B."/>
            <person name="Anantharaman K."/>
            <person name="Thomas B.C."/>
            <person name="Malmstrom R."/>
            <person name="Stieglmeier M."/>
            <person name="Klingl A."/>
            <person name="Woyke T."/>
            <person name="Ryan C.M."/>
            <person name="Banfield J.F."/>
        </authorList>
    </citation>
    <scope>NUCLEOTIDE SEQUENCE [LARGE SCALE GENOMIC DNA]</scope>
</reference>
<evidence type="ECO:0000313" key="22">
    <source>
        <dbReference type="Proteomes" id="UP000229574"/>
    </source>
</evidence>
<dbReference type="PANTHER" id="PTHR32282:SF11">
    <property type="entry name" value="PENICILLIN-BINDING PROTEIN 1B"/>
    <property type="match status" value="1"/>
</dbReference>
<keyword evidence="6" id="KW-0645">Protease</keyword>
<dbReference type="GO" id="GO:0009252">
    <property type="term" value="P:peptidoglycan biosynthetic process"/>
    <property type="evidence" value="ECO:0007669"/>
    <property type="project" value="UniProtKB-KW"/>
</dbReference>
<evidence type="ECO:0000313" key="21">
    <source>
        <dbReference type="EMBL" id="PIS17662.1"/>
    </source>
</evidence>
<comment type="caution">
    <text evidence="21">The sequence shown here is derived from an EMBL/GenBank/DDBJ whole genome shotgun (WGS) entry which is preliminary data.</text>
</comment>
<comment type="similarity">
    <text evidence="2">In the C-terminal section; belongs to the transpeptidase family.</text>
</comment>
<keyword evidence="12 18" id="KW-0472">Membrane</keyword>
<keyword evidence="5" id="KW-0121">Carboxypeptidase</keyword>
<evidence type="ECO:0000256" key="16">
    <source>
        <dbReference type="ARBA" id="ARBA00049902"/>
    </source>
</evidence>
<dbReference type="InterPro" id="IPR023346">
    <property type="entry name" value="Lysozyme-like_dom_sf"/>
</dbReference>
<comment type="catalytic activity">
    <reaction evidence="15">
        <text>Preferential cleavage: (Ac)2-L-Lys-D-Ala-|-D-Ala. Also transpeptidation of peptidyl-alanyl moieties that are N-acyl substituents of D-alanine.</text>
        <dbReference type="EC" id="3.4.16.4"/>
    </reaction>
</comment>
<dbReference type="Pfam" id="PF00912">
    <property type="entry name" value="Transgly"/>
    <property type="match status" value="1"/>
</dbReference>
<comment type="subcellular location">
    <subcellularLocation>
        <location evidence="1">Cell membrane</location>
    </subcellularLocation>
</comment>
<comment type="catalytic activity">
    <reaction evidence="16">
        <text>[GlcNAc-(1-&gt;4)-Mur2Ac(oyl-L-Ala-gamma-D-Glu-L-Lys-D-Ala-D-Ala)](n)-di-trans,octa-cis-undecaprenyl diphosphate + beta-D-GlcNAc-(1-&gt;4)-Mur2Ac(oyl-L-Ala-gamma-D-Glu-L-Lys-D-Ala-D-Ala)-di-trans,octa-cis-undecaprenyl diphosphate = [GlcNAc-(1-&gt;4)-Mur2Ac(oyl-L-Ala-gamma-D-Glu-L-Lys-D-Ala-D-Ala)](n+1)-di-trans,octa-cis-undecaprenyl diphosphate + di-trans,octa-cis-undecaprenyl diphosphate + H(+)</text>
        <dbReference type="Rhea" id="RHEA:23708"/>
        <dbReference type="Rhea" id="RHEA-COMP:9602"/>
        <dbReference type="Rhea" id="RHEA-COMP:9603"/>
        <dbReference type="ChEBI" id="CHEBI:15378"/>
        <dbReference type="ChEBI" id="CHEBI:58405"/>
        <dbReference type="ChEBI" id="CHEBI:60033"/>
        <dbReference type="ChEBI" id="CHEBI:78435"/>
        <dbReference type="EC" id="2.4.99.28"/>
    </reaction>
</comment>
<keyword evidence="14" id="KW-0961">Cell wall biogenesis/degradation</keyword>
<dbReference type="Gene3D" id="1.10.3810.10">
    <property type="entry name" value="Biosynthetic peptidoglycan transglycosylase-like"/>
    <property type="match status" value="1"/>
</dbReference>
<dbReference type="GO" id="GO:0005886">
    <property type="term" value="C:plasma membrane"/>
    <property type="evidence" value="ECO:0007669"/>
    <property type="project" value="UniProtKB-SubCell"/>
</dbReference>
<dbReference type="GO" id="GO:0006508">
    <property type="term" value="P:proteolysis"/>
    <property type="evidence" value="ECO:0007669"/>
    <property type="project" value="UniProtKB-KW"/>
</dbReference>
<evidence type="ECO:0000259" key="19">
    <source>
        <dbReference type="Pfam" id="PF00905"/>
    </source>
</evidence>
<keyword evidence="11" id="KW-0573">Peptidoglycan synthesis</keyword>
<evidence type="ECO:0000256" key="4">
    <source>
        <dbReference type="ARBA" id="ARBA00022475"/>
    </source>
</evidence>